<dbReference type="SUPFAM" id="SSF53756">
    <property type="entry name" value="UDP-Glycosyltransferase/glycogen phosphorylase"/>
    <property type="match status" value="1"/>
</dbReference>
<dbReference type="GO" id="GO:0016757">
    <property type="term" value="F:glycosyltransferase activity"/>
    <property type="evidence" value="ECO:0007669"/>
    <property type="project" value="UniProtKB-KW"/>
</dbReference>
<dbReference type="Gene3D" id="3.40.50.2000">
    <property type="entry name" value="Glycogen Phosphorylase B"/>
    <property type="match status" value="2"/>
</dbReference>
<dbReference type="InterPro" id="IPR001296">
    <property type="entry name" value="Glyco_trans_1"/>
</dbReference>
<dbReference type="EMBL" id="UOGA01000165">
    <property type="protein sequence ID" value="VAX19843.1"/>
    <property type="molecule type" value="Genomic_DNA"/>
</dbReference>
<accession>A0A3B1C5G8</accession>
<feature type="domain" description="Glycosyltransferase subfamily 4-like N-terminal" evidence="2">
    <location>
        <begin position="14"/>
        <end position="176"/>
    </location>
</feature>
<dbReference type="EC" id="2.4.1.-" evidence="3"/>
<feature type="domain" description="Glycosyl transferase family 1" evidence="1">
    <location>
        <begin position="188"/>
        <end position="340"/>
    </location>
</feature>
<evidence type="ECO:0000313" key="3">
    <source>
        <dbReference type="EMBL" id="VAX19843.1"/>
    </source>
</evidence>
<sequence length="368" mass="41285">MRRITFVISSLASGGAERVMSLMANYWADKSYEITLLSFDDSRTPPFYELNPRINYIPLGLKGDSRNFLEGVLKNAGRIRKLRRAIKTSDPDVVISFIDKTNVTTLLAMAGAKIPVIVSEHSDPSQCLIGSTWDRLRNFTYSFASAVVTLNEKALKYFPQKIQANTHIIPNPVVVELENGSTDNNKVGHTLISMGRLSEEKCFDLLIKAFAKIKNNFPEWRLTILGEGPERETLEQLIDELDISDIVDLPGNIKHPHPIIREAKLYILSSRFEGFPCALCEAMACGLPVISTEYHSGAREIIDDGVNGVLVPVGDIDAMSDTMGQLMADENKRNKLALNAVKISERFSLESVMRIWEELLRKTIERRN</sequence>
<dbReference type="Pfam" id="PF00534">
    <property type="entry name" value="Glycos_transf_1"/>
    <property type="match status" value="1"/>
</dbReference>
<dbReference type="InterPro" id="IPR028098">
    <property type="entry name" value="Glyco_trans_4-like_N"/>
</dbReference>
<dbReference type="Pfam" id="PF13439">
    <property type="entry name" value="Glyco_transf_4"/>
    <property type="match status" value="1"/>
</dbReference>
<dbReference type="PANTHER" id="PTHR12526:SF630">
    <property type="entry name" value="GLYCOSYLTRANSFERASE"/>
    <property type="match status" value="1"/>
</dbReference>
<gene>
    <name evidence="3" type="ORF">MNBD_NITROSPINAE04-1063</name>
</gene>
<organism evidence="3">
    <name type="scientific">hydrothermal vent metagenome</name>
    <dbReference type="NCBI Taxonomy" id="652676"/>
    <lineage>
        <taxon>unclassified sequences</taxon>
        <taxon>metagenomes</taxon>
        <taxon>ecological metagenomes</taxon>
    </lineage>
</organism>
<dbReference type="AlphaFoldDB" id="A0A3B1C5G8"/>
<dbReference type="CDD" id="cd03820">
    <property type="entry name" value="GT4_AmsD-like"/>
    <property type="match status" value="1"/>
</dbReference>
<reference evidence="3" key="1">
    <citation type="submission" date="2018-06" db="EMBL/GenBank/DDBJ databases">
        <authorList>
            <person name="Zhirakovskaya E."/>
        </authorList>
    </citation>
    <scope>NUCLEOTIDE SEQUENCE</scope>
</reference>
<protein>
    <submittedName>
        <fullName evidence="3">Alpha-1,4-N-acetylgalactosamine transferase PglH</fullName>
        <ecNumber evidence="3">2.4.1.-</ecNumber>
    </submittedName>
</protein>
<keyword evidence="3" id="KW-0808">Transferase</keyword>
<evidence type="ECO:0000259" key="1">
    <source>
        <dbReference type="Pfam" id="PF00534"/>
    </source>
</evidence>
<name>A0A3B1C5G8_9ZZZZ</name>
<proteinExistence type="predicted"/>
<dbReference type="PANTHER" id="PTHR12526">
    <property type="entry name" value="GLYCOSYLTRANSFERASE"/>
    <property type="match status" value="1"/>
</dbReference>
<evidence type="ECO:0000259" key="2">
    <source>
        <dbReference type="Pfam" id="PF13439"/>
    </source>
</evidence>
<keyword evidence="3" id="KW-0328">Glycosyltransferase</keyword>